<gene>
    <name evidence="1" type="ORF">ACIBP5_32450</name>
</gene>
<evidence type="ECO:0000313" key="2">
    <source>
        <dbReference type="Proteomes" id="UP001612928"/>
    </source>
</evidence>
<evidence type="ECO:0000313" key="1">
    <source>
        <dbReference type="EMBL" id="MFI7444708.1"/>
    </source>
</evidence>
<name>A0ABW8AD62_9ACTN</name>
<dbReference type="EMBL" id="JBITMB010000009">
    <property type="protein sequence ID" value="MFI7444708.1"/>
    <property type="molecule type" value="Genomic_DNA"/>
</dbReference>
<accession>A0ABW8AD62</accession>
<keyword evidence="2" id="KW-1185">Reference proteome</keyword>
<proteinExistence type="predicted"/>
<dbReference type="Proteomes" id="UP001612928">
    <property type="component" value="Unassembled WGS sequence"/>
</dbReference>
<protein>
    <submittedName>
        <fullName evidence="1">SRPBCC family protein</fullName>
    </submittedName>
</protein>
<dbReference type="SUPFAM" id="SSF55961">
    <property type="entry name" value="Bet v1-like"/>
    <property type="match status" value="1"/>
</dbReference>
<organism evidence="1 2">
    <name type="scientific">Nonomuraea indica</name>
    <dbReference type="NCBI Taxonomy" id="1581193"/>
    <lineage>
        <taxon>Bacteria</taxon>
        <taxon>Bacillati</taxon>
        <taxon>Actinomycetota</taxon>
        <taxon>Actinomycetes</taxon>
        <taxon>Streptosporangiales</taxon>
        <taxon>Streptosporangiaceae</taxon>
        <taxon>Nonomuraea</taxon>
    </lineage>
</organism>
<sequence length="162" mass="18012">MAVLNIHRRAVPAPLDEVGRLIDTLAGPADLLWPHSAWPAMRFDRPLGPGAVGGHGPVRYFVSHYVPGRWIRFAFTGPRGFDGFHEYAVSAEHGHTVLGHTLAMSTHGPARLTWPLVFRPLHDALIEDSLDRAERAVTGTVARPARWSGTVRRLRRRLAPRI</sequence>
<dbReference type="RefSeq" id="WP_397024979.1">
    <property type="nucleotide sequence ID" value="NZ_JBITMB010000009.1"/>
</dbReference>
<comment type="caution">
    <text evidence="1">The sequence shown here is derived from an EMBL/GenBank/DDBJ whole genome shotgun (WGS) entry which is preliminary data.</text>
</comment>
<reference evidence="1 2" key="1">
    <citation type="submission" date="2024-10" db="EMBL/GenBank/DDBJ databases">
        <title>The Natural Products Discovery Center: Release of the First 8490 Sequenced Strains for Exploring Actinobacteria Biosynthetic Diversity.</title>
        <authorList>
            <person name="Kalkreuter E."/>
            <person name="Kautsar S.A."/>
            <person name="Yang D."/>
            <person name="Bader C.D."/>
            <person name="Teijaro C.N."/>
            <person name="Fluegel L."/>
            <person name="Davis C.M."/>
            <person name="Simpson J.R."/>
            <person name="Lauterbach L."/>
            <person name="Steele A.D."/>
            <person name="Gui C."/>
            <person name="Meng S."/>
            <person name="Li G."/>
            <person name="Viehrig K."/>
            <person name="Ye F."/>
            <person name="Su P."/>
            <person name="Kiefer A.F."/>
            <person name="Nichols A."/>
            <person name="Cepeda A.J."/>
            <person name="Yan W."/>
            <person name="Fan B."/>
            <person name="Jiang Y."/>
            <person name="Adhikari A."/>
            <person name="Zheng C.-J."/>
            <person name="Schuster L."/>
            <person name="Cowan T.M."/>
            <person name="Smanski M.J."/>
            <person name="Chevrette M.G."/>
            <person name="De Carvalho L.P.S."/>
            <person name="Shen B."/>
        </authorList>
    </citation>
    <scope>NUCLEOTIDE SEQUENCE [LARGE SCALE GENOMIC DNA]</scope>
    <source>
        <strain evidence="1 2">NPDC049503</strain>
    </source>
</reference>